<dbReference type="Pfam" id="PF17900">
    <property type="entry name" value="Peptidase_M1_N"/>
    <property type="match status" value="1"/>
</dbReference>
<evidence type="ECO:0000256" key="2">
    <source>
        <dbReference type="ARBA" id="ARBA00010136"/>
    </source>
</evidence>
<keyword evidence="4" id="KW-0479">Metal-binding</keyword>
<dbReference type="PANTHER" id="PTHR11533:SF299">
    <property type="entry name" value="AMINOPEPTIDASE"/>
    <property type="match status" value="1"/>
</dbReference>
<evidence type="ECO:0000313" key="11">
    <source>
        <dbReference type="Proteomes" id="UP001432322"/>
    </source>
</evidence>
<dbReference type="InterPro" id="IPR050344">
    <property type="entry name" value="Peptidase_M1_aminopeptidases"/>
</dbReference>
<accession>A0AAV5V3T4</accession>
<dbReference type="InterPro" id="IPR042097">
    <property type="entry name" value="Aminopeptidase_N-like_N_sf"/>
</dbReference>
<dbReference type="GO" id="GO:0005737">
    <property type="term" value="C:cytoplasm"/>
    <property type="evidence" value="ECO:0007669"/>
    <property type="project" value="TreeGrafter"/>
</dbReference>
<sequence>SSSSPSLPFISLVTHCEPAAARRWFPCFDEPDKKATFTLSIEHPEEINAYSNTHIEKNSTMNGRLFTVFERTVPLPTYVVALSVTEQPVVELNVDGYEFRGIGIGREMAVKTAVEGYKIVRNESVFYGIPFIPKKTDILIVEDYSSGAMENPGLITFNRGSIYDIETHTHEFAHMYFGNLVTLRSWNDIWVNEGLATFY</sequence>
<comment type="caution">
    <text evidence="10">The sequence shown here is derived from an EMBL/GenBank/DDBJ whole genome shotgun (WGS) entry which is preliminary data.</text>
</comment>
<evidence type="ECO:0000256" key="6">
    <source>
        <dbReference type="ARBA" id="ARBA00022833"/>
    </source>
</evidence>
<protein>
    <recommendedName>
        <fullName evidence="12">Peptidase</fullName>
    </recommendedName>
</protein>
<dbReference type="GO" id="GO:0005615">
    <property type="term" value="C:extracellular space"/>
    <property type="evidence" value="ECO:0007669"/>
    <property type="project" value="TreeGrafter"/>
</dbReference>
<dbReference type="SUPFAM" id="SSF63737">
    <property type="entry name" value="Leukotriene A4 hydrolase N-terminal domain"/>
    <property type="match status" value="1"/>
</dbReference>
<dbReference type="GO" id="GO:0006508">
    <property type="term" value="P:proteolysis"/>
    <property type="evidence" value="ECO:0007669"/>
    <property type="project" value="UniProtKB-KW"/>
</dbReference>
<evidence type="ECO:0000256" key="1">
    <source>
        <dbReference type="ARBA" id="ARBA00001947"/>
    </source>
</evidence>
<dbReference type="Proteomes" id="UP001432322">
    <property type="component" value="Unassembled WGS sequence"/>
</dbReference>
<keyword evidence="7" id="KW-0482">Metalloprotease</keyword>
<reference evidence="10" key="1">
    <citation type="submission" date="2023-10" db="EMBL/GenBank/DDBJ databases">
        <title>Genome assembly of Pristionchus species.</title>
        <authorList>
            <person name="Yoshida K."/>
            <person name="Sommer R.J."/>
        </authorList>
    </citation>
    <scope>NUCLEOTIDE SEQUENCE</scope>
    <source>
        <strain evidence="10">RS5133</strain>
    </source>
</reference>
<dbReference type="InterPro" id="IPR045357">
    <property type="entry name" value="Aminopeptidase_N-like_N"/>
</dbReference>
<dbReference type="GO" id="GO:0070006">
    <property type="term" value="F:metalloaminopeptidase activity"/>
    <property type="evidence" value="ECO:0007669"/>
    <property type="project" value="TreeGrafter"/>
</dbReference>
<feature type="non-terminal residue" evidence="10">
    <location>
        <position position="199"/>
    </location>
</feature>
<dbReference type="AlphaFoldDB" id="A0AAV5V3T4"/>
<keyword evidence="5" id="KW-0378">Hydrolase</keyword>
<dbReference type="InterPro" id="IPR027268">
    <property type="entry name" value="Peptidase_M4/M1_CTD_sf"/>
</dbReference>
<feature type="domain" description="Aminopeptidase N-like N-terminal" evidence="9">
    <location>
        <begin position="12"/>
        <end position="79"/>
    </location>
</feature>
<comment type="similarity">
    <text evidence="2">Belongs to the peptidase M1 family.</text>
</comment>
<dbReference type="InterPro" id="IPR014782">
    <property type="entry name" value="Peptidase_M1_dom"/>
</dbReference>
<feature type="domain" description="Peptidase M1 membrane alanine aminopeptidase" evidence="8">
    <location>
        <begin position="126"/>
        <end position="198"/>
    </location>
</feature>
<dbReference type="GO" id="GO:0016020">
    <property type="term" value="C:membrane"/>
    <property type="evidence" value="ECO:0007669"/>
    <property type="project" value="TreeGrafter"/>
</dbReference>
<evidence type="ECO:0000256" key="5">
    <source>
        <dbReference type="ARBA" id="ARBA00022801"/>
    </source>
</evidence>
<dbReference type="EMBL" id="BTSY01000002">
    <property type="protein sequence ID" value="GMT14257.1"/>
    <property type="molecule type" value="Genomic_DNA"/>
</dbReference>
<name>A0AAV5V3T4_9BILA</name>
<evidence type="ECO:0000313" key="10">
    <source>
        <dbReference type="EMBL" id="GMT14257.1"/>
    </source>
</evidence>
<evidence type="ECO:0000256" key="3">
    <source>
        <dbReference type="ARBA" id="ARBA00022670"/>
    </source>
</evidence>
<dbReference type="InterPro" id="IPR001930">
    <property type="entry name" value="Peptidase_M1"/>
</dbReference>
<evidence type="ECO:0000259" key="9">
    <source>
        <dbReference type="Pfam" id="PF17900"/>
    </source>
</evidence>
<evidence type="ECO:0000256" key="7">
    <source>
        <dbReference type="ARBA" id="ARBA00023049"/>
    </source>
</evidence>
<dbReference type="SUPFAM" id="SSF55486">
    <property type="entry name" value="Metalloproteases ('zincins'), catalytic domain"/>
    <property type="match status" value="1"/>
</dbReference>
<dbReference type="PRINTS" id="PR00756">
    <property type="entry name" value="ALADIPTASE"/>
</dbReference>
<keyword evidence="6" id="KW-0862">Zinc</keyword>
<comment type="cofactor">
    <cofactor evidence="1">
        <name>Zn(2+)</name>
        <dbReference type="ChEBI" id="CHEBI:29105"/>
    </cofactor>
</comment>
<dbReference type="PANTHER" id="PTHR11533">
    <property type="entry name" value="PROTEASE M1 ZINC METALLOPROTEASE"/>
    <property type="match status" value="1"/>
</dbReference>
<proteinExistence type="inferred from homology"/>
<keyword evidence="3" id="KW-0645">Protease</keyword>
<dbReference type="GO" id="GO:0042277">
    <property type="term" value="F:peptide binding"/>
    <property type="evidence" value="ECO:0007669"/>
    <property type="project" value="TreeGrafter"/>
</dbReference>
<gene>
    <name evidence="10" type="ORF">PFISCL1PPCAC_5554</name>
</gene>
<dbReference type="Gene3D" id="2.60.40.1730">
    <property type="entry name" value="tricorn interacting facor f3 domain"/>
    <property type="match status" value="1"/>
</dbReference>
<evidence type="ECO:0008006" key="12">
    <source>
        <dbReference type="Google" id="ProtNLM"/>
    </source>
</evidence>
<evidence type="ECO:0000259" key="8">
    <source>
        <dbReference type="Pfam" id="PF01433"/>
    </source>
</evidence>
<dbReference type="Gene3D" id="1.10.390.10">
    <property type="entry name" value="Neutral Protease Domain 2"/>
    <property type="match status" value="1"/>
</dbReference>
<dbReference type="GO" id="GO:0008270">
    <property type="term" value="F:zinc ion binding"/>
    <property type="evidence" value="ECO:0007669"/>
    <property type="project" value="InterPro"/>
</dbReference>
<dbReference type="GO" id="GO:0043171">
    <property type="term" value="P:peptide catabolic process"/>
    <property type="evidence" value="ECO:0007669"/>
    <property type="project" value="TreeGrafter"/>
</dbReference>
<organism evidence="10 11">
    <name type="scientific">Pristionchus fissidentatus</name>
    <dbReference type="NCBI Taxonomy" id="1538716"/>
    <lineage>
        <taxon>Eukaryota</taxon>
        <taxon>Metazoa</taxon>
        <taxon>Ecdysozoa</taxon>
        <taxon>Nematoda</taxon>
        <taxon>Chromadorea</taxon>
        <taxon>Rhabditida</taxon>
        <taxon>Rhabditina</taxon>
        <taxon>Diplogasteromorpha</taxon>
        <taxon>Diplogasteroidea</taxon>
        <taxon>Neodiplogasteridae</taxon>
        <taxon>Pristionchus</taxon>
    </lineage>
</organism>
<dbReference type="Pfam" id="PF01433">
    <property type="entry name" value="Peptidase_M1"/>
    <property type="match status" value="1"/>
</dbReference>
<keyword evidence="11" id="KW-1185">Reference proteome</keyword>
<feature type="non-terminal residue" evidence="10">
    <location>
        <position position="1"/>
    </location>
</feature>
<evidence type="ECO:0000256" key="4">
    <source>
        <dbReference type="ARBA" id="ARBA00022723"/>
    </source>
</evidence>